<proteinExistence type="predicted"/>
<dbReference type="GO" id="GO:0032259">
    <property type="term" value="P:methylation"/>
    <property type="evidence" value="ECO:0007669"/>
    <property type="project" value="UniProtKB-KW"/>
</dbReference>
<evidence type="ECO:0000313" key="4">
    <source>
        <dbReference type="EMBL" id="CAK9028520.1"/>
    </source>
</evidence>
<evidence type="ECO:0000256" key="1">
    <source>
        <dbReference type="ARBA" id="ARBA00022603"/>
    </source>
</evidence>
<dbReference type="Proteomes" id="UP001642464">
    <property type="component" value="Unassembled WGS sequence"/>
</dbReference>
<keyword evidence="2" id="KW-0808">Transferase</keyword>
<dbReference type="Gene3D" id="3.40.50.150">
    <property type="entry name" value="Vaccinia Virus protein VP39"/>
    <property type="match status" value="1"/>
</dbReference>
<dbReference type="GO" id="GO:0008168">
    <property type="term" value="F:methyltransferase activity"/>
    <property type="evidence" value="ECO:0007669"/>
    <property type="project" value="UniProtKB-KW"/>
</dbReference>
<comment type="caution">
    <text evidence="4">The sequence shown here is derived from an EMBL/GenBank/DDBJ whole genome shotgun (WGS) entry which is preliminary data.</text>
</comment>
<dbReference type="InterPro" id="IPR001525">
    <property type="entry name" value="C5_MeTfrase"/>
</dbReference>
<dbReference type="Gene3D" id="3.90.120.10">
    <property type="entry name" value="DNA Methylase, subunit A, domain 2"/>
    <property type="match status" value="1"/>
</dbReference>
<feature type="compositionally biased region" description="Basic residues" evidence="3">
    <location>
        <begin position="271"/>
        <end position="320"/>
    </location>
</feature>
<protein>
    <submittedName>
        <fullName evidence="4">Modification methylase HpaII</fullName>
    </submittedName>
</protein>
<dbReference type="Pfam" id="PF00145">
    <property type="entry name" value="DNA_methylase"/>
    <property type="match status" value="1"/>
</dbReference>
<sequence>KRMGQFDTRAEAFLSVARIVISLIKVGDLAACVLENVVGICQKIPGLQQSFMDQLLDILNQEAGEFDWAVVTLAANDYLLAQTRKRVFLRGVRKAMFPRGVPDPLPPFGQRTLHDFLCADLPCVERSSLTEVMAKNLQDAEKILQQSLQNGEYAPTDLSVFPLDRADGKKYQRRYTQNACPTLTTNNSYLFVASLDFKKSDQDRKFFRFLGPSERMNLQGFAGATLKEASDALRVKASGNAYPACTTACSNFDKFMEECSKAAVRAQKNLGKQKKKKSKAKAKPSRTMAKAKAKSKARAKVKATARAKGQAKAKTKVVKKSMKEGPSKKALEHYKYRFMSSSSS</sequence>
<feature type="non-terminal residue" evidence="4">
    <location>
        <position position="1"/>
    </location>
</feature>
<evidence type="ECO:0000256" key="3">
    <source>
        <dbReference type="SAM" id="MobiDB-lite"/>
    </source>
</evidence>
<organism evidence="4 5">
    <name type="scientific">Durusdinium trenchii</name>
    <dbReference type="NCBI Taxonomy" id="1381693"/>
    <lineage>
        <taxon>Eukaryota</taxon>
        <taxon>Sar</taxon>
        <taxon>Alveolata</taxon>
        <taxon>Dinophyceae</taxon>
        <taxon>Suessiales</taxon>
        <taxon>Symbiodiniaceae</taxon>
        <taxon>Durusdinium</taxon>
    </lineage>
</organism>
<dbReference type="SUPFAM" id="SSF53335">
    <property type="entry name" value="S-adenosyl-L-methionine-dependent methyltransferases"/>
    <property type="match status" value="1"/>
</dbReference>
<dbReference type="EMBL" id="CAXAMM010012293">
    <property type="protein sequence ID" value="CAK9028520.1"/>
    <property type="molecule type" value="Genomic_DNA"/>
</dbReference>
<evidence type="ECO:0000256" key="2">
    <source>
        <dbReference type="ARBA" id="ARBA00022679"/>
    </source>
</evidence>
<accession>A0ABP0KQK8</accession>
<feature type="region of interest" description="Disordered" evidence="3">
    <location>
        <begin position="268"/>
        <end position="331"/>
    </location>
</feature>
<reference evidence="4 5" key="1">
    <citation type="submission" date="2024-02" db="EMBL/GenBank/DDBJ databases">
        <authorList>
            <person name="Chen Y."/>
            <person name="Shah S."/>
            <person name="Dougan E. K."/>
            <person name="Thang M."/>
            <person name="Chan C."/>
        </authorList>
    </citation>
    <scope>NUCLEOTIDE SEQUENCE [LARGE SCALE GENOMIC DNA]</scope>
</reference>
<feature type="compositionally biased region" description="Basic and acidic residues" evidence="3">
    <location>
        <begin position="321"/>
        <end position="331"/>
    </location>
</feature>
<dbReference type="InterPro" id="IPR029063">
    <property type="entry name" value="SAM-dependent_MTases_sf"/>
</dbReference>
<name>A0ABP0KQK8_9DINO</name>
<keyword evidence="1 4" id="KW-0489">Methyltransferase</keyword>
<gene>
    <name evidence="4" type="ORF">SCF082_LOCUS18402</name>
</gene>
<evidence type="ECO:0000313" key="5">
    <source>
        <dbReference type="Proteomes" id="UP001642464"/>
    </source>
</evidence>
<keyword evidence="5" id="KW-1185">Reference proteome</keyword>